<organism evidence="2">
    <name type="scientific">freshwater metagenome</name>
    <dbReference type="NCBI Taxonomy" id="449393"/>
    <lineage>
        <taxon>unclassified sequences</taxon>
        <taxon>metagenomes</taxon>
        <taxon>ecological metagenomes</taxon>
    </lineage>
</organism>
<dbReference type="InterPro" id="IPR037401">
    <property type="entry name" value="SnoaL-like"/>
</dbReference>
<evidence type="ECO:0000259" key="1">
    <source>
        <dbReference type="Pfam" id="PF12680"/>
    </source>
</evidence>
<name>A0A6J6APR5_9ZZZZ</name>
<reference evidence="2" key="1">
    <citation type="submission" date="2020-05" db="EMBL/GenBank/DDBJ databases">
        <authorList>
            <person name="Chiriac C."/>
            <person name="Salcher M."/>
            <person name="Ghai R."/>
            <person name="Kavagutti S V."/>
        </authorList>
    </citation>
    <scope>NUCLEOTIDE SEQUENCE</scope>
</reference>
<dbReference type="SUPFAM" id="SSF54427">
    <property type="entry name" value="NTF2-like"/>
    <property type="match status" value="1"/>
</dbReference>
<dbReference type="AlphaFoldDB" id="A0A6J6APR5"/>
<proteinExistence type="predicted"/>
<dbReference type="InterPro" id="IPR032710">
    <property type="entry name" value="NTF2-like_dom_sf"/>
</dbReference>
<evidence type="ECO:0000313" key="2">
    <source>
        <dbReference type="EMBL" id="CAB4372299.1"/>
    </source>
</evidence>
<evidence type="ECO:0000313" key="3">
    <source>
        <dbReference type="EMBL" id="CAB4981077.1"/>
    </source>
</evidence>
<dbReference type="Pfam" id="PF12680">
    <property type="entry name" value="SnoaL_2"/>
    <property type="match status" value="1"/>
</dbReference>
<sequence length="144" mass="16165">MSQPFAQLWSETWNSHDADAIVQLYADDGIHQMSAGATYVGADELRPMVERSLRGYPDLEFSVRDHDVISERSVGRDEATSERFVVEYTMTGTQLEAIGDREGTGKFVRIDGAMIGELTTTGRIARCIDYLDHHSIRRQLGLID</sequence>
<accession>A0A6J6APR5</accession>
<protein>
    <submittedName>
        <fullName evidence="2">Unannotated protein</fullName>
    </submittedName>
</protein>
<dbReference type="Gene3D" id="3.10.450.50">
    <property type="match status" value="1"/>
</dbReference>
<feature type="domain" description="SnoaL-like" evidence="1">
    <location>
        <begin position="9"/>
        <end position="126"/>
    </location>
</feature>
<gene>
    <name evidence="3" type="ORF">UFOPK3927_00716</name>
    <name evidence="2" type="ORF">UFOPK4201_01394</name>
</gene>
<dbReference type="EMBL" id="CAFBOK010000068">
    <property type="protein sequence ID" value="CAB4981077.1"/>
    <property type="molecule type" value="Genomic_DNA"/>
</dbReference>
<dbReference type="EMBL" id="CAEUNJ010000065">
    <property type="protein sequence ID" value="CAB4372299.1"/>
    <property type="molecule type" value="Genomic_DNA"/>
</dbReference>